<evidence type="ECO:0000256" key="5">
    <source>
        <dbReference type="ARBA" id="ARBA00023136"/>
    </source>
</evidence>
<evidence type="ECO:0000313" key="8">
    <source>
        <dbReference type="Proteomes" id="UP000886721"/>
    </source>
</evidence>
<dbReference type="Proteomes" id="UP000886721">
    <property type="component" value="Unassembled WGS sequence"/>
</dbReference>
<evidence type="ECO:0000256" key="6">
    <source>
        <dbReference type="SAM" id="Phobius"/>
    </source>
</evidence>
<evidence type="ECO:0000256" key="3">
    <source>
        <dbReference type="ARBA" id="ARBA00022692"/>
    </source>
</evidence>
<reference evidence="7" key="1">
    <citation type="journal article" date="2021" name="PeerJ">
        <title>Extensive microbial diversity within the chicken gut microbiome revealed by metagenomics and culture.</title>
        <authorList>
            <person name="Gilroy R."/>
            <person name="Ravi A."/>
            <person name="Getino M."/>
            <person name="Pursley I."/>
            <person name="Horton D.L."/>
            <person name="Alikhan N.F."/>
            <person name="Baker D."/>
            <person name="Gharbi K."/>
            <person name="Hall N."/>
            <person name="Watson M."/>
            <person name="Adriaenssens E.M."/>
            <person name="Foster-Nyarko E."/>
            <person name="Jarju S."/>
            <person name="Secka A."/>
            <person name="Antonio M."/>
            <person name="Oren A."/>
            <person name="Chaudhuri R.R."/>
            <person name="La Ragione R."/>
            <person name="Hildebrand F."/>
            <person name="Pallen M.J."/>
        </authorList>
    </citation>
    <scope>NUCLEOTIDE SEQUENCE</scope>
    <source>
        <strain evidence="7">CHK191-13928</strain>
    </source>
</reference>
<dbReference type="GO" id="GO:0005886">
    <property type="term" value="C:plasma membrane"/>
    <property type="evidence" value="ECO:0007669"/>
    <property type="project" value="UniProtKB-SubCell"/>
</dbReference>
<protein>
    <submittedName>
        <fullName evidence="7">CidA/LrgA family protein</fullName>
    </submittedName>
</protein>
<sequence length="116" mass="13005">MRYLKQFSIILFFSLSGEVLRQVLPFLIPASVYGMILLLIGLENHWIEEEQVQDAAEFLLQVMPITFIPAAAGLLEARDQLEQMGAVMVILIFVTTVIVMAAAGIVSQRAERGRRK</sequence>
<evidence type="ECO:0000256" key="1">
    <source>
        <dbReference type="ARBA" id="ARBA00004651"/>
    </source>
</evidence>
<accession>A0A9D1WUK9</accession>
<dbReference type="PANTHER" id="PTHR33931:SF2">
    <property type="entry name" value="HOLIN-LIKE PROTEIN CIDA"/>
    <property type="match status" value="1"/>
</dbReference>
<dbReference type="InterPro" id="IPR005538">
    <property type="entry name" value="LrgA/CidA"/>
</dbReference>
<dbReference type="PANTHER" id="PTHR33931">
    <property type="entry name" value="HOLIN-LIKE PROTEIN CIDA-RELATED"/>
    <property type="match status" value="1"/>
</dbReference>
<comment type="subcellular location">
    <subcellularLocation>
        <location evidence="1">Cell membrane</location>
        <topology evidence="1">Multi-pass membrane protein</topology>
    </subcellularLocation>
</comment>
<feature type="transmembrane region" description="Helical" evidence="6">
    <location>
        <begin position="27"/>
        <end position="46"/>
    </location>
</feature>
<keyword evidence="2" id="KW-1003">Cell membrane</keyword>
<feature type="transmembrane region" description="Helical" evidence="6">
    <location>
        <begin position="87"/>
        <end position="106"/>
    </location>
</feature>
<name>A0A9D1WUK9_9FIRM</name>
<keyword evidence="5 6" id="KW-0472">Membrane</keyword>
<keyword evidence="4 6" id="KW-1133">Transmembrane helix</keyword>
<feature type="transmembrane region" description="Helical" evidence="6">
    <location>
        <begin position="58"/>
        <end position="75"/>
    </location>
</feature>
<proteinExistence type="predicted"/>
<gene>
    <name evidence="7" type="ORF">H9735_03655</name>
</gene>
<dbReference type="AlphaFoldDB" id="A0A9D1WUK9"/>
<evidence type="ECO:0000256" key="2">
    <source>
        <dbReference type="ARBA" id="ARBA00022475"/>
    </source>
</evidence>
<organism evidence="7 8">
    <name type="scientific">Candidatus Anaerostipes excrementavium</name>
    <dbReference type="NCBI Taxonomy" id="2838463"/>
    <lineage>
        <taxon>Bacteria</taxon>
        <taxon>Bacillati</taxon>
        <taxon>Bacillota</taxon>
        <taxon>Clostridia</taxon>
        <taxon>Lachnospirales</taxon>
        <taxon>Lachnospiraceae</taxon>
        <taxon>Anaerostipes</taxon>
    </lineage>
</organism>
<evidence type="ECO:0000313" key="7">
    <source>
        <dbReference type="EMBL" id="HIX67207.1"/>
    </source>
</evidence>
<comment type="caution">
    <text evidence="7">The sequence shown here is derived from an EMBL/GenBank/DDBJ whole genome shotgun (WGS) entry which is preliminary data.</text>
</comment>
<keyword evidence="3 6" id="KW-0812">Transmembrane</keyword>
<dbReference type="Pfam" id="PF03788">
    <property type="entry name" value="LrgA"/>
    <property type="match status" value="1"/>
</dbReference>
<evidence type="ECO:0000256" key="4">
    <source>
        <dbReference type="ARBA" id="ARBA00022989"/>
    </source>
</evidence>
<reference evidence="7" key="2">
    <citation type="submission" date="2021-04" db="EMBL/GenBank/DDBJ databases">
        <authorList>
            <person name="Gilroy R."/>
        </authorList>
    </citation>
    <scope>NUCLEOTIDE SEQUENCE</scope>
    <source>
        <strain evidence="7">CHK191-13928</strain>
    </source>
</reference>
<dbReference type="EMBL" id="DXEM01000010">
    <property type="protein sequence ID" value="HIX67207.1"/>
    <property type="molecule type" value="Genomic_DNA"/>
</dbReference>